<dbReference type="InterPro" id="IPR016095">
    <property type="entry name" value="Ribosomal_uL1_3-a/b-sand"/>
</dbReference>
<dbReference type="InterPro" id="IPR023674">
    <property type="entry name" value="Ribosomal_uL1-like"/>
</dbReference>
<keyword evidence="4" id="KW-0832">Ubl conjugation</keyword>
<comment type="subcellular location">
    <subcellularLocation>
        <location evidence="1">Nucleus</location>
        <location evidence="1">Nucleolus</location>
    </subcellularLocation>
</comment>
<dbReference type="AlphaFoldDB" id="A0A444UPS5"/>
<dbReference type="EMBL" id="SCEB01214100">
    <property type="protein sequence ID" value="RXM37162.1"/>
    <property type="molecule type" value="Genomic_DNA"/>
</dbReference>
<feature type="region of interest" description="Disordered" evidence="11">
    <location>
        <begin position="257"/>
        <end position="450"/>
    </location>
</feature>
<dbReference type="PANTHER" id="PTHR23105">
    <property type="entry name" value="RIBOSOMAL PROTEIN L7AE FAMILY MEMBER"/>
    <property type="match status" value="1"/>
</dbReference>
<keyword evidence="13" id="KW-1185">Reference proteome</keyword>
<evidence type="ECO:0000256" key="10">
    <source>
        <dbReference type="ARBA" id="ARBA00070787"/>
    </source>
</evidence>
<reference evidence="12 13" key="1">
    <citation type="submission" date="2019-01" db="EMBL/GenBank/DDBJ databases">
        <title>Draft Genome and Complete Hox-Cluster Characterization of the Sterlet Sturgeon (Acipenser ruthenus).</title>
        <authorList>
            <person name="Wei Q."/>
        </authorList>
    </citation>
    <scope>NUCLEOTIDE SEQUENCE [LARGE SCALE GENOMIC DNA]</scope>
    <source>
        <strain evidence="12">WHYD16114868_AA</strain>
        <tissue evidence="12">Blood</tissue>
    </source>
</reference>
<evidence type="ECO:0000256" key="11">
    <source>
        <dbReference type="SAM" id="MobiDB-lite"/>
    </source>
</evidence>
<evidence type="ECO:0000256" key="2">
    <source>
        <dbReference type="ARBA" id="ARBA00022499"/>
    </source>
</evidence>
<dbReference type="Gene3D" id="3.30.190.20">
    <property type="match status" value="1"/>
</dbReference>
<comment type="function">
    <text evidence="8">Regulates cellular senescence through inhibition of PTEN translation. Acts as a pro-apoptotic regulator in response to DNA damage.</text>
</comment>
<feature type="compositionally biased region" description="Basic residues" evidence="11">
    <location>
        <begin position="268"/>
        <end position="282"/>
    </location>
</feature>
<comment type="similarity">
    <text evidence="9">Belongs to the universal ribosomal protein uL1 family. Highly divergent.</text>
</comment>
<sequence>MAEQTGAGMELDVAQVRKAVQALFAYQKSSEEGSQSLLLNEHQHISLLVTLWKIPLKEQTIHIPLPHGIRTSNAEVCLFTKDEPQMTSEQTEKFYKKLLAEHGVKNITEVIPYRALKKEYKPFEAKRKLLRNFDLFLADDRIRRLLPSQIGKHFYRSKKEPLSVNLKVKKLARELDRVIQGTTLPVSHKGCCCMARVAHSGMTVDEVVENISAAFNTIAVKLNKKGKNIKVLHLKSQNSVALPIYCSNLRNLSELDKEADAPDMKQNTGKKGKKSKKKKARKPKDQAKEPVNGSAAGEPEEKPEEPKPEVEEIPELVPMETPAKKAKVQKTPKSRKTPAKEPVEKSTKSPEAIRETRLRKKQAQTPVAALVLPETPKAMKKEALQTPSRKAKTLKTPKPAVTENGSAPEELQRTPRKRAGPAKVQLAKSAKKVPRTPKRKLESSKVPQSC</sequence>
<keyword evidence="2" id="KW-1017">Isopeptide bond</keyword>
<dbReference type="CDD" id="cd00403">
    <property type="entry name" value="Ribosomal_L1"/>
    <property type="match status" value="1"/>
</dbReference>
<evidence type="ECO:0000256" key="9">
    <source>
        <dbReference type="ARBA" id="ARBA00061550"/>
    </source>
</evidence>
<dbReference type="SUPFAM" id="SSF56808">
    <property type="entry name" value="Ribosomal protein L1"/>
    <property type="match status" value="1"/>
</dbReference>
<dbReference type="GO" id="GO:0003723">
    <property type="term" value="F:RNA binding"/>
    <property type="evidence" value="ECO:0007669"/>
    <property type="project" value="InterPro"/>
</dbReference>
<feature type="compositionally biased region" description="Basic and acidic residues" evidence="11">
    <location>
        <begin position="338"/>
        <end position="356"/>
    </location>
</feature>
<dbReference type="FunFam" id="3.40.50.790:FF:000004">
    <property type="entry name" value="Ribosomal L1 domain-containing 1-like 1"/>
    <property type="match status" value="1"/>
</dbReference>
<evidence type="ECO:0000256" key="7">
    <source>
        <dbReference type="ARBA" id="ARBA00023242"/>
    </source>
</evidence>
<evidence type="ECO:0000313" key="12">
    <source>
        <dbReference type="EMBL" id="RXM37162.1"/>
    </source>
</evidence>
<keyword evidence="7" id="KW-0539">Nucleus</keyword>
<dbReference type="Proteomes" id="UP000289886">
    <property type="component" value="Unassembled WGS sequence"/>
</dbReference>
<dbReference type="InterPro" id="IPR050257">
    <property type="entry name" value="eL8/uL1-like"/>
</dbReference>
<keyword evidence="6" id="KW-0175">Coiled coil</keyword>
<comment type="caution">
    <text evidence="12">The sequence shown here is derived from an EMBL/GenBank/DDBJ whole genome shotgun (WGS) entry which is preliminary data.</text>
</comment>
<evidence type="ECO:0000256" key="1">
    <source>
        <dbReference type="ARBA" id="ARBA00004604"/>
    </source>
</evidence>
<evidence type="ECO:0000256" key="4">
    <source>
        <dbReference type="ARBA" id="ARBA00022843"/>
    </source>
</evidence>
<dbReference type="InterPro" id="IPR028364">
    <property type="entry name" value="Ribosomal_uL1/biogenesis"/>
</dbReference>
<name>A0A444UPS5_ACIRT</name>
<feature type="compositionally biased region" description="Basic residues" evidence="11">
    <location>
        <begin position="429"/>
        <end position="438"/>
    </location>
</feature>
<evidence type="ECO:0000256" key="6">
    <source>
        <dbReference type="ARBA" id="ARBA00023054"/>
    </source>
</evidence>
<gene>
    <name evidence="12" type="ORF">EOD39_3192</name>
</gene>
<proteinExistence type="inferred from homology"/>
<feature type="compositionally biased region" description="Basic residues" evidence="11">
    <location>
        <begin position="324"/>
        <end position="337"/>
    </location>
</feature>
<dbReference type="GO" id="GO:0005730">
    <property type="term" value="C:nucleolus"/>
    <property type="evidence" value="ECO:0007669"/>
    <property type="project" value="UniProtKB-SubCell"/>
</dbReference>
<evidence type="ECO:0000256" key="8">
    <source>
        <dbReference type="ARBA" id="ARBA00054167"/>
    </source>
</evidence>
<evidence type="ECO:0000256" key="3">
    <source>
        <dbReference type="ARBA" id="ARBA00022553"/>
    </source>
</evidence>
<organism evidence="12 13">
    <name type="scientific">Acipenser ruthenus</name>
    <name type="common">Sterlet sturgeon</name>
    <dbReference type="NCBI Taxonomy" id="7906"/>
    <lineage>
        <taxon>Eukaryota</taxon>
        <taxon>Metazoa</taxon>
        <taxon>Chordata</taxon>
        <taxon>Craniata</taxon>
        <taxon>Vertebrata</taxon>
        <taxon>Euteleostomi</taxon>
        <taxon>Actinopterygii</taxon>
        <taxon>Chondrostei</taxon>
        <taxon>Acipenseriformes</taxon>
        <taxon>Acipenseridae</taxon>
        <taxon>Acipenser</taxon>
    </lineage>
</organism>
<evidence type="ECO:0000256" key="5">
    <source>
        <dbReference type="ARBA" id="ARBA00022990"/>
    </source>
</evidence>
<dbReference type="Pfam" id="PF00687">
    <property type="entry name" value="Ribosomal_L1"/>
    <property type="match status" value="1"/>
</dbReference>
<keyword evidence="3" id="KW-0597">Phosphoprotein</keyword>
<protein>
    <recommendedName>
        <fullName evidence="10">Ribosomal L1 domain-containing protein 1</fullName>
    </recommendedName>
</protein>
<accession>A0A444UPS5</accession>
<evidence type="ECO:0000313" key="13">
    <source>
        <dbReference type="Proteomes" id="UP000289886"/>
    </source>
</evidence>
<keyword evidence="5" id="KW-0007">Acetylation</keyword>
<dbReference type="Gene3D" id="3.40.50.790">
    <property type="match status" value="1"/>
</dbReference>